<evidence type="ECO:0000313" key="7">
    <source>
        <dbReference type="Proteomes" id="UP000573729"/>
    </source>
</evidence>
<dbReference type="Gene3D" id="3.40.50.2000">
    <property type="entry name" value="Glycogen Phosphorylase B"/>
    <property type="match status" value="2"/>
</dbReference>
<evidence type="ECO:0000256" key="2">
    <source>
        <dbReference type="ARBA" id="ARBA00022676"/>
    </source>
</evidence>
<dbReference type="RefSeq" id="WP_184215472.1">
    <property type="nucleotide sequence ID" value="NZ_JACHMD010000001.1"/>
</dbReference>
<reference evidence="6 7" key="1">
    <citation type="submission" date="2020-08" db="EMBL/GenBank/DDBJ databases">
        <title>Sequencing the genomes of 1000 actinobacteria strains.</title>
        <authorList>
            <person name="Klenk H.-P."/>
        </authorList>
    </citation>
    <scope>NUCLEOTIDE SEQUENCE [LARGE SCALE GENOMIC DNA]</scope>
    <source>
        <strain evidence="6 7">DSM 24947</strain>
    </source>
</reference>
<dbReference type="EMBL" id="JACHMD010000001">
    <property type="protein sequence ID" value="MBB4666130.1"/>
    <property type="molecule type" value="Genomic_DNA"/>
</dbReference>
<dbReference type="AlphaFoldDB" id="A0A7W7BNY3"/>
<dbReference type="InterPro" id="IPR028098">
    <property type="entry name" value="Glyco_trans_4-like_N"/>
</dbReference>
<comment type="caution">
    <text evidence="6">The sequence shown here is derived from an EMBL/GenBank/DDBJ whole genome shotgun (WGS) entry which is preliminary data.</text>
</comment>
<dbReference type="InterPro" id="IPR001296">
    <property type="entry name" value="Glyco_trans_1"/>
</dbReference>
<dbReference type="PANTHER" id="PTHR45947">
    <property type="entry name" value="SULFOQUINOVOSYL TRANSFERASE SQD2"/>
    <property type="match status" value="1"/>
</dbReference>
<gene>
    <name evidence="6" type="ORF">BKA24_000839</name>
</gene>
<name>A0A7W7BNY3_9MICO</name>
<dbReference type="GO" id="GO:1901137">
    <property type="term" value="P:carbohydrate derivative biosynthetic process"/>
    <property type="evidence" value="ECO:0007669"/>
    <property type="project" value="UniProtKB-ARBA"/>
</dbReference>
<organism evidence="6 7">
    <name type="scientific">Microbacterium marinum</name>
    <dbReference type="NCBI Taxonomy" id="421115"/>
    <lineage>
        <taxon>Bacteria</taxon>
        <taxon>Bacillati</taxon>
        <taxon>Actinomycetota</taxon>
        <taxon>Actinomycetes</taxon>
        <taxon>Micrococcales</taxon>
        <taxon>Microbacteriaceae</taxon>
        <taxon>Microbacterium</taxon>
    </lineage>
</organism>
<evidence type="ECO:0000256" key="3">
    <source>
        <dbReference type="ARBA" id="ARBA00022679"/>
    </source>
</evidence>
<dbReference type="SUPFAM" id="SSF53756">
    <property type="entry name" value="UDP-Glycosyltransferase/glycogen phosphorylase"/>
    <property type="match status" value="1"/>
</dbReference>
<feature type="domain" description="Glycosyltransferase subfamily 4-like N-terminal" evidence="5">
    <location>
        <begin position="15"/>
        <end position="183"/>
    </location>
</feature>
<keyword evidence="7" id="KW-1185">Reference proteome</keyword>
<dbReference type="PANTHER" id="PTHR45947:SF3">
    <property type="entry name" value="SULFOQUINOVOSYL TRANSFERASE SQD2"/>
    <property type="match status" value="1"/>
</dbReference>
<evidence type="ECO:0000259" key="4">
    <source>
        <dbReference type="Pfam" id="PF00534"/>
    </source>
</evidence>
<keyword evidence="2" id="KW-0328">Glycosyltransferase</keyword>
<dbReference type="GO" id="GO:0016758">
    <property type="term" value="F:hexosyltransferase activity"/>
    <property type="evidence" value="ECO:0007669"/>
    <property type="project" value="TreeGrafter"/>
</dbReference>
<protein>
    <recommendedName>
        <fullName evidence="1">D-inositol 3-phosphate glycosyltransferase</fullName>
    </recommendedName>
</protein>
<evidence type="ECO:0000256" key="1">
    <source>
        <dbReference type="ARBA" id="ARBA00021292"/>
    </source>
</evidence>
<dbReference type="Pfam" id="PF00534">
    <property type="entry name" value="Glycos_transf_1"/>
    <property type="match status" value="1"/>
</dbReference>
<feature type="domain" description="Glycosyl transferase family 1" evidence="4">
    <location>
        <begin position="204"/>
        <end position="333"/>
    </location>
</feature>
<dbReference type="InterPro" id="IPR050194">
    <property type="entry name" value="Glycosyltransferase_grp1"/>
</dbReference>
<keyword evidence="3 6" id="KW-0808">Transferase</keyword>
<accession>A0A7W7BNY3</accession>
<evidence type="ECO:0000259" key="5">
    <source>
        <dbReference type="Pfam" id="PF13579"/>
    </source>
</evidence>
<dbReference type="Proteomes" id="UP000573729">
    <property type="component" value="Unassembled WGS sequence"/>
</dbReference>
<dbReference type="Pfam" id="PF13579">
    <property type="entry name" value="Glyco_trans_4_4"/>
    <property type="match status" value="1"/>
</dbReference>
<proteinExistence type="predicted"/>
<sequence>MKIVQVISVIATKYGGPSTGSVELNKQLNARGVDALLLTSRLNGSGPQLSDDEIEQLVHGGAQIAAYKASAPRRLQNSWGLLRAIVCEVRSADLVHMHGQYLIPHAAAYIAARRWGVPYGIQPHGGLEPYQRAQSRVQKVIYGWLIGSRMLRNASYVQFASESEAQHAADVVRTEQARVAPLGATLAQERPMRSVEEWLERTPRESVYLFLGRLARKKRPEVLLDAWATSGIGRTGSRLIIAGPDDELTVAELSEKARHLDIADQVLFTGRVDAHERSWLYSQSGVFVLPSDNENFALTVAEAMLSGCYAVVTTNVAAATHVNRAGGGTVLDGVGDLAATLTTLAAEPSTVRSGGIRAAEYAARELTWEPLARSIEAELPLGPTETPRPRRRSRTV</sequence>
<evidence type="ECO:0000313" key="6">
    <source>
        <dbReference type="EMBL" id="MBB4666130.1"/>
    </source>
</evidence>